<dbReference type="SMART" id="SM00364">
    <property type="entry name" value="LRR_BAC"/>
    <property type="match status" value="7"/>
</dbReference>
<keyword evidence="1" id="KW-0433">Leucine-rich repeat</keyword>
<dbReference type="Gene3D" id="3.80.10.10">
    <property type="entry name" value="Ribonuclease Inhibitor"/>
    <property type="match status" value="1"/>
</dbReference>
<keyword evidence="5" id="KW-1185">Reference proteome</keyword>
<protein>
    <recommendedName>
        <fullName evidence="3">Disease resistance R13L4/SHOC-2-like LRR domain-containing protein</fullName>
    </recommendedName>
</protein>
<feature type="domain" description="Disease resistance R13L4/SHOC-2-like LRR" evidence="3">
    <location>
        <begin position="120"/>
        <end position="187"/>
    </location>
</feature>
<dbReference type="InterPro" id="IPR032675">
    <property type="entry name" value="LRR_dom_sf"/>
</dbReference>
<sequence>MHAPKIWESKFSTRENKQTTEVNIEIFALPLDDQPSRLNCGRNQLCTHYKNLTMYYLDLEMVQEISERLILHWNYRGYSSFPDELFVCGNHVCELYLKYNNITRLPDWIDTMTNLTNIYLQANYLTELPEAIQFLTSLKTLDVSQNYLSEIPSSIGKLGKLKSIILTHNKLTCLPDSLGNLSHLTSLLLSGNRLTRLPDSLHRCLHLENIHLDMNNFTSLPSFLTRLPRLHRLSVCSNQLTHLPHLPFASIERFLCDNNPNLTYLPYPLACQMNRPPAMPLATRNVLHISCHGCFQPSISSTNRKIPANVLVKDSSDETSVALRFLPDIDLGSATAATPPSLVELTLRSISSRIFNEPLDTSFDRKNNVHRFELKYHLIYDRQIEEFCLPSTLIQLLRDGPVAICFACRTFIFRGPAYPVFLSKIIIENERANVQNLQSVVSSLLFCSASCFRTTITAAASSNAEPAAAVAAAGLQDRLDWECITHLTTSTN</sequence>
<dbReference type="Proteomes" id="UP000789390">
    <property type="component" value="Unassembled WGS sequence"/>
</dbReference>
<dbReference type="Pfam" id="PF23598">
    <property type="entry name" value="LRR_14"/>
    <property type="match status" value="1"/>
</dbReference>
<keyword evidence="2" id="KW-0677">Repeat</keyword>
<evidence type="ECO:0000313" key="4">
    <source>
        <dbReference type="EMBL" id="CAH0098719.1"/>
    </source>
</evidence>
<dbReference type="AlphaFoldDB" id="A0A8J2WCB6"/>
<dbReference type="InterPro" id="IPR003591">
    <property type="entry name" value="Leu-rich_rpt_typical-subtyp"/>
</dbReference>
<accession>A0A8J2WCB6</accession>
<gene>
    <name evidence="4" type="ORF">DGAL_LOCUS820</name>
</gene>
<dbReference type="InterPro" id="IPR050216">
    <property type="entry name" value="LRR_domain-containing"/>
</dbReference>
<dbReference type="InterPro" id="IPR001611">
    <property type="entry name" value="Leu-rich_rpt"/>
</dbReference>
<dbReference type="SUPFAM" id="SSF52058">
    <property type="entry name" value="L domain-like"/>
    <property type="match status" value="1"/>
</dbReference>
<dbReference type="GO" id="GO:0005737">
    <property type="term" value="C:cytoplasm"/>
    <property type="evidence" value="ECO:0007669"/>
    <property type="project" value="TreeGrafter"/>
</dbReference>
<dbReference type="PANTHER" id="PTHR48051">
    <property type="match status" value="1"/>
</dbReference>
<organism evidence="4 5">
    <name type="scientific">Daphnia galeata</name>
    <dbReference type="NCBI Taxonomy" id="27404"/>
    <lineage>
        <taxon>Eukaryota</taxon>
        <taxon>Metazoa</taxon>
        <taxon>Ecdysozoa</taxon>
        <taxon>Arthropoda</taxon>
        <taxon>Crustacea</taxon>
        <taxon>Branchiopoda</taxon>
        <taxon>Diplostraca</taxon>
        <taxon>Cladocera</taxon>
        <taxon>Anomopoda</taxon>
        <taxon>Daphniidae</taxon>
        <taxon>Daphnia</taxon>
    </lineage>
</organism>
<dbReference type="InterPro" id="IPR055414">
    <property type="entry name" value="LRR_R13L4/SHOC2-like"/>
</dbReference>
<dbReference type="SMART" id="SM00369">
    <property type="entry name" value="LRR_TYP"/>
    <property type="match status" value="5"/>
</dbReference>
<name>A0A8J2WCB6_9CRUS</name>
<evidence type="ECO:0000256" key="1">
    <source>
        <dbReference type="ARBA" id="ARBA00022614"/>
    </source>
</evidence>
<reference evidence="4" key="1">
    <citation type="submission" date="2021-11" db="EMBL/GenBank/DDBJ databases">
        <authorList>
            <person name="Schell T."/>
        </authorList>
    </citation>
    <scope>NUCLEOTIDE SEQUENCE</scope>
    <source>
        <strain evidence="4">M5</strain>
    </source>
</reference>
<dbReference type="PANTHER" id="PTHR48051:SF1">
    <property type="entry name" value="RAS SUPPRESSOR PROTEIN 1"/>
    <property type="match status" value="1"/>
</dbReference>
<dbReference type="EMBL" id="CAKKLH010000007">
    <property type="protein sequence ID" value="CAH0098719.1"/>
    <property type="molecule type" value="Genomic_DNA"/>
</dbReference>
<evidence type="ECO:0000259" key="3">
    <source>
        <dbReference type="Pfam" id="PF23598"/>
    </source>
</evidence>
<evidence type="ECO:0000256" key="2">
    <source>
        <dbReference type="ARBA" id="ARBA00022737"/>
    </source>
</evidence>
<dbReference type="PROSITE" id="PS51450">
    <property type="entry name" value="LRR"/>
    <property type="match status" value="2"/>
</dbReference>
<dbReference type="OrthoDB" id="6341913at2759"/>
<evidence type="ECO:0000313" key="5">
    <source>
        <dbReference type="Proteomes" id="UP000789390"/>
    </source>
</evidence>
<proteinExistence type="predicted"/>
<comment type="caution">
    <text evidence="4">The sequence shown here is derived from an EMBL/GenBank/DDBJ whole genome shotgun (WGS) entry which is preliminary data.</text>
</comment>